<dbReference type="InterPro" id="IPR050384">
    <property type="entry name" value="Endophilin_SH3RF"/>
</dbReference>
<dbReference type="Pfam" id="PF14604">
    <property type="entry name" value="SH3_9"/>
    <property type="match status" value="1"/>
</dbReference>
<dbReference type="EMBL" id="ML005849">
    <property type="protein sequence ID" value="RKP17422.1"/>
    <property type="molecule type" value="Genomic_DNA"/>
</dbReference>
<keyword evidence="4" id="KW-0472">Membrane</keyword>
<reference evidence="8" key="1">
    <citation type="journal article" date="2018" name="Nat. Microbiol.">
        <title>Leveraging single-cell genomics to expand the fungal tree of life.</title>
        <authorList>
            <person name="Ahrendt S.R."/>
            <person name="Quandt C.A."/>
            <person name="Ciobanu D."/>
            <person name="Clum A."/>
            <person name="Salamov A."/>
            <person name="Andreopoulos B."/>
            <person name="Cheng J.F."/>
            <person name="Woyke T."/>
            <person name="Pelin A."/>
            <person name="Henrissat B."/>
            <person name="Reynolds N.K."/>
            <person name="Benny G.L."/>
            <person name="Smith M.E."/>
            <person name="James T.Y."/>
            <person name="Grigoriev I.V."/>
        </authorList>
    </citation>
    <scope>NUCLEOTIDE SEQUENCE [LARGE SCALE GENOMIC DNA]</scope>
    <source>
        <strain evidence="8">CSF55</strain>
    </source>
</reference>
<dbReference type="FunFam" id="2.30.30.40:FF:000072">
    <property type="entry name" value="Unconventional Myosin IB"/>
    <property type="match status" value="1"/>
</dbReference>
<dbReference type="SMART" id="SM00326">
    <property type="entry name" value="SH3"/>
    <property type="match status" value="1"/>
</dbReference>
<evidence type="ECO:0000256" key="4">
    <source>
        <dbReference type="ARBA" id="ARBA00023136"/>
    </source>
</evidence>
<keyword evidence="3" id="KW-0175">Coiled coil</keyword>
<dbReference type="PANTHER" id="PTHR14167:SF81">
    <property type="entry name" value="ENDOPHILIN-A"/>
    <property type="match status" value="1"/>
</dbReference>
<proteinExistence type="predicted"/>
<evidence type="ECO:0000313" key="8">
    <source>
        <dbReference type="Proteomes" id="UP000281549"/>
    </source>
</evidence>
<dbReference type="SUPFAM" id="SSF50044">
    <property type="entry name" value="SH3-domain"/>
    <property type="match status" value="1"/>
</dbReference>
<evidence type="ECO:0000256" key="1">
    <source>
        <dbReference type="ARBA" id="ARBA00004170"/>
    </source>
</evidence>
<evidence type="ECO:0000313" key="7">
    <source>
        <dbReference type="EMBL" id="RKP17422.1"/>
    </source>
</evidence>
<evidence type="ECO:0000256" key="2">
    <source>
        <dbReference type="ARBA" id="ARBA00022443"/>
    </source>
</evidence>
<protein>
    <submittedName>
        <fullName evidence="7">Myosin 1e Sh3</fullName>
    </submittedName>
</protein>
<dbReference type="AlphaFoldDB" id="A0A4P9YET5"/>
<dbReference type="PANTHER" id="PTHR14167">
    <property type="entry name" value="SH3 DOMAIN-CONTAINING"/>
    <property type="match status" value="1"/>
</dbReference>
<dbReference type="PRINTS" id="PR00452">
    <property type="entry name" value="SH3DOMAIN"/>
</dbReference>
<accession>A0A4P9YET5</accession>
<feature type="non-terminal residue" evidence="7">
    <location>
        <position position="55"/>
    </location>
</feature>
<dbReference type="PROSITE" id="PS50002">
    <property type="entry name" value="SH3"/>
    <property type="match status" value="1"/>
</dbReference>
<comment type="subcellular location">
    <subcellularLocation>
        <location evidence="1">Membrane</location>
        <topology evidence="1">Peripheral membrane protein</topology>
    </subcellularLocation>
</comment>
<gene>
    <name evidence="7" type="ORF">ROZALSC1DRAFT_8344</name>
</gene>
<organism evidence="7 8">
    <name type="scientific">Rozella allomycis (strain CSF55)</name>
    <dbReference type="NCBI Taxonomy" id="988480"/>
    <lineage>
        <taxon>Eukaryota</taxon>
        <taxon>Fungi</taxon>
        <taxon>Fungi incertae sedis</taxon>
        <taxon>Cryptomycota</taxon>
        <taxon>Cryptomycota incertae sedis</taxon>
        <taxon>Rozella</taxon>
    </lineage>
</organism>
<feature type="domain" description="SH3" evidence="6">
    <location>
        <begin position="1"/>
        <end position="55"/>
    </location>
</feature>
<dbReference type="PRINTS" id="PR00499">
    <property type="entry name" value="P67PHOX"/>
</dbReference>
<dbReference type="Proteomes" id="UP000281549">
    <property type="component" value="Unassembled WGS sequence"/>
</dbReference>
<evidence type="ECO:0000259" key="6">
    <source>
        <dbReference type="PROSITE" id="PS50002"/>
    </source>
</evidence>
<name>A0A4P9YET5_ROZAC</name>
<keyword evidence="2 5" id="KW-0728">SH3 domain</keyword>
<feature type="non-terminal residue" evidence="7">
    <location>
        <position position="1"/>
    </location>
</feature>
<evidence type="ECO:0000256" key="3">
    <source>
        <dbReference type="ARBA" id="ARBA00023054"/>
    </source>
</evidence>
<dbReference type="InterPro" id="IPR001452">
    <property type="entry name" value="SH3_domain"/>
</dbReference>
<evidence type="ECO:0000256" key="5">
    <source>
        <dbReference type="PROSITE-ProRule" id="PRU00192"/>
    </source>
</evidence>
<dbReference type="InterPro" id="IPR036028">
    <property type="entry name" value="SH3-like_dom_sf"/>
</dbReference>
<dbReference type="Gene3D" id="2.30.30.40">
    <property type="entry name" value="SH3 Domains"/>
    <property type="match status" value="1"/>
</dbReference>
<sequence>PQCKALYQYEAREADELSINPGDIITIINFDDQGWWVGTFAGKKGMFPANYVEKI</sequence>